<feature type="region of interest" description="Disordered" evidence="7">
    <location>
        <begin position="27"/>
        <end position="46"/>
    </location>
</feature>
<dbReference type="Pfam" id="PF02758">
    <property type="entry name" value="PYRIN"/>
    <property type="match status" value="1"/>
</dbReference>
<dbReference type="InterPro" id="IPR004020">
    <property type="entry name" value="DAPIN"/>
</dbReference>
<evidence type="ECO:0000259" key="8">
    <source>
        <dbReference type="PROSITE" id="PS50209"/>
    </source>
</evidence>
<evidence type="ECO:0000259" key="9">
    <source>
        <dbReference type="PROSITE" id="PS50824"/>
    </source>
</evidence>
<dbReference type="GO" id="GO:0006954">
    <property type="term" value="P:inflammatory response"/>
    <property type="evidence" value="ECO:0007669"/>
    <property type="project" value="UniProtKB-KW"/>
</dbReference>
<reference evidence="10" key="1">
    <citation type="submission" date="2025-08" db="UniProtKB">
        <authorList>
            <consortium name="Ensembl"/>
        </authorList>
    </citation>
    <scope>IDENTIFICATION</scope>
</reference>
<dbReference type="PANTHER" id="PTHR46985">
    <property type="entry name" value="NACHT, LRR AND PYD DOMAINS-CONTAINING PROTEIN 1"/>
    <property type="match status" value="1"/>
</dbReference>
<feature type="compositionally biased region" description="Basic and acidic residues" evidence="7">
    <location>
        <begin position="27"/>
        <end position="38"/>
    </location>
</feature>
<evidence type="ECO:0000256" key="4">
    <source>
        <dbReference type="ARBA" id="ARBA00022859"/>
    </source>
</evidence>
<keyword evidence="11" id="KW-1185">Reference proteome</keyword>
<evidence type="ECO:0000256" key="3">
    <source>
        <dbReference type="ARBA" id="ARBA00022588"/>
    </source>
</evidence>
<dbReference type="Ensembl" id="ENSNMLT00000010468.1">
    <property type="protein sequence ID" value="ENSNMLP00000009254.1"/>
    <property type="gene ID" value="ENSNMLG00000006454.1"/>
</dbReference>
<evidence type="ECO:0000256" key="1">
    <source>
        <dbReference type="ARBA" id="ARBA00004110"/>
    </source>
</evidence>
<feature type="domain" description="Pyrin" evidence="9">
    <location>
        <begin position="1"/>
        <end position="92"/>
    </location>
</feature>
<keyword evidence="2" id="KW-0963">Cytoplasm</keyword>
<evidence type="ECO:0000313" key="10">
    <source>
        <dbReference type="Ensembl" id="ENSNMLP00000009254.1"/>
    </source>
</evidence>
<comment type="subcellular location">
    <subcellularLocation>
        <location evidence="1">Inflammasome</location>
    </subcellularLocation>
</comment>
<sequence>CFESRRILIADALEDLTPKDLSKFTARLKEPRGDEHKPARFRQGQLNGKDHQGLADLLTDSFSGNAVSITVALLRAIGANRVAEELGESWQPDGPSHTVYLLATKHFVDRNRNELIYRVSNVVPILDHLLQEKVLKDEQYDEAMKKSTAQDKMRFLFSGPLKSAGDRAKDELLSALKKYEPYLIKDLERKG</sequence>
<dbReference type="PROSITE" id="PS50209">
    <property type="entry name" value="CARD"/>
    <property type="match status" value="1"/>
</dbReference>
<keyword evidence="3" id="KW-0399">Innate immunity</keyword>
<dbReference type="InterPro" id="IPR011029">
    <property type="entry name" value="DEATH-like_dom_sf"/>
</dbReference>
<keyword evidence="6" id="KW-1271">Inflammasome</keyword>
<name>A0A8C6WI89_9GOBI</name>
<dbReference type="SUPFAM" id="SSF47986">
    <property type="entry name" value="DEATH domain"/>
    <property type="match status" value="2"/>
</dbReference>
<dbReference type="CDD" id="cd08330">
    <property type="entry name" value="CARD_ASC_NALP1"/>
    <property type="match status" value="1"/>
</dbReference>
<reference evidence="10" key="2">
    <citation type="submission" date="2025-09" db="UniProtKB">
        <authorList>
            <consortium name="Ensembl"/>
        </authorList>
    </citation>
    <scope>IDENTIFICATION</scope>
</reference>
<proteinExistence type="predicted"/>
<dbReference type="InterPro" id="IPR051249">
    <property type="entry name" value="NLRP_Inflammasome"/>
</dbReference>
<protein>
    <recommendedName>
        <fullName evidence="12">CARD domain-containing protein</fullName>
    </recommendedName>
</protein>
<evidence type="ECO:0000256" key="7">
    <source>
        <dbReference type="SAM" id="MobiDB-lite"/>
    </source>
</evidence>
<keyword evidence="4" id="KW-0391">Immunity</keyword>
<dbReference type="SMART" id="SM01289">
    <property type="entry name" value="PYRIN"/>
    <property type="match status" value="1"/>
</dbReference>
<evidence type="ECO:0008006" key="12">
    <source>
        <dbReference type="Google" id="ProtNLM"/>
    </source>
</evidence>
<dbReference type="Proteomes" id="UP000694523">
    <property type="component" value="Unplaced"/>
</dbReference>
<keyword evidence="5" id="KW-0395">Inflammatory response</keyword>
<dbReference type="GO" id="GO:0061702">
    <property type="term" value="C:canonical inflammasome complex"/>
    <property type="evidence" value="ECO:0007669"/>
    <property type="project" value="UniProtKB-SubCell"/>
</dbReference>
<dbReference type="PROSITE" id="PS50824">
    <property type="entry name" value="DAPIN"/>
    <property type="match status" value="1"/>
</dbReference>
<evidence type="ECO:0000256" key="6">
    <source>
        <dbReference type="ARBA" id="ARBA00023233"/>
    </source>
</evidence>
<evidence type="ECO:0000256" key="5">
    <source>
        <dbReference type="ARBA" id="ARBA00023198"/>
    </source>
</evidence>
<organism evidence="10 11">
    <name type="scientific">Neogobius melanostomus</name>
    <name type="common">round goby</name>
    <dbReference type="NCBI Taxonomy" id="47308"/>
    <lineage>
        <taxon>Eukaryota</taxon>
        <taxon>Metazoa</taxon>
        <taxon>Chordata</taxon>
        <taxon>Craniata</taxon>
        <taxon>Vertebrata</taxon>
        <taxon>Euteleostomi</taxon>
        <taxon>Actinopterygii</taxon>
        <taxon>Neopterygii</taxon>
        <taxon>Teleostei</taxon>
        <taxon>Neoteleostei</taxon>
        <taxon>Acanthomorphata</taxon>
        <taxon>Gobiaria</taxon>
        <taxon>Gobiiformes</taxon>
        <taxon>Gobioidei</taxon>
        <taxon>Gobiidae</taxon>
        <taxon>Benthophilinae</taxon>
        <taxon>Neogobiini</taxon>
        <taxon>Neogobius</taxon>
    </lineage>
</organism>
<dbReference type="InterPro" id="IPR001315">
    <property type="entry name" value="CARD"/>
</dbReference>
<evidence type="ECO:0000313" key="11">
    <source>
        <dbReference type="Proteomes" id="UP000694523"/>
    </source>
</evidence>
<dbReference type="Gene3D" id="1.10.533.10">
    <property type="entry name" value="Death Domain, Fas"/>
    <property type="match status" value="2"/>
</dbReference>
<dbReference type="AlphaFoldDB" id="A0A8C6WI89"/>
<accession>A0A8C6WI89</accession>
<dbReference type="GO" id="GO:0045087">
    <property type="term" value="P:innate immune response"/>
    <property type="evidence" value="ECO:0007669"/>
    <property type="project" value="UniProtKB-KW"/>
</dbReference>
<feature type="domain" description="CARD" evidence="8">
    <location>
        <begin position="100"/>
        <end position="191"/>
    </location>
</feature>
<dbReference type="FunFam" id="1.10.533.10:FF:000013">
    <property type="entry name" value="Apoptosis-associated speck-like protein containing a CARD"/>
    <property type="match status" value="1"/>
</dbReference>
<dbReference type="InterPro" id="IPR033516">
    <property type="entry name" value="CARD8/ASC/NALP1_CARD"/>
</dbReference>
<dbReference type="PANTHER" id="PTHR46985:SF2">
    <property type="entry name" value="APOPTOSIS-ASSOCIATED SPECK-LIKE PROTEIN CONTAINING A CARD"/>
    <property type="match status" value="1"/>
</dbReference>
<dbReference type="Pfam" id="PF00619">
    <property type="entry name" value="CARD"/>
    <property type="match status" value="1"/>
</dbReference>
<evidence type="ECO:0000256" key="2">
    <source>
        <dbReference type="ARBA" id="ARBA00022490"/>
    </source>
</evidence>
<dbReference type="GO" id="GO:0042981">
    <property type="term" value="P:regulation of apoptotic process"/>
    <property type="evidence" value="ECO:0007669"/>
    <property type="project" value="InterPro"/>
</dbReference>